<dbReference type="GeneID" id="37283949"/>
<dbReference type="InterPro" id="IPR029062">
    <property type="entry name" value="Class_I_gatase-like"/>
</dbReference>
<dbReference type="EMBL" id="CP031150">
    <property type="protein sequence ID" value="AXG06937.1"/>
    <property type="molecule type" value="Genomic_DNA"/>
</dbReference>
<dbReference type="RefSeq" id="WP_114586071.1">
    <property type="nucleotide sequence ID" value="NZ_CP031150.1"/>
</dbReference>
<evidence type="ECO:0000259" key="1">
    <source>
        <dbReference type="Pfam" id="PF01965"/>
    </source>
</evidence>
<name>A0A345E415_9EURY</name>
<dbReference type="Proteomes" id="UP000253273">
    <property type="component" value="Chromosome"/>
</dbReference>
<proteinExistence type="predicted"/>
<keyword evidence="3" id="KW-1185">Reference proteome</keyword>
<dbReference type="KEGG" id="haj:DU500_11150"/>
<dbReference type="OrthoDB" id="8348at2157"/>
<dbReference type="Gene3D" id="3.40.50.880">
    <property type="match status" value="1"/>
</dbReference>
<dbReference type="PANTHER" id="PTHR43130:SF3">
    <property type="entry name" value="HTH-TYPE TRANSCRIPTIONAL REGULATOR RV1931C"/>
    <property type="match status" value="1"/>
</dbReference>
<feature type="domain" description="DJ-1/PfpI" evidence="1">
    <location>
        <begin position="5"/>
        <end position="176"/>
    </location>
</feature>
<accession>A0A345E415</accession>
<dbReference type="CDD" id="cd03139">
    <property type="entry name" value="GATase1_PfpI_2"/>
    <property type="match status" value="1"/>
</dbReference>
<evidence type="ECO:0000313" key="2">
    <source>
        <dbReference type="EMBL" id="AXG06937.1"/>
    </source>
</evidence>
<dbReference type="InterPro" id="IPR052158">
    <property type="entry name" value="INH-QAR"/>
</dbReference>
<dbReference type="AlphaFoldDB" id="A0A345E415"/>
<dbReference type="PANTHER" id="PTHR43130">
    <property type="entry name" value="ARAC-FAMILY TRANSCRIPTIONAL REGULATOR"/>
    <property type="match status" value="1"/>
</dbReference>
<protein>
    <submittedName>
        <fullName evidence="2">DJ-1/PfpI family protein</fullName>
    </submittedName>
</protein>
<organism evidence="2 3">
    <name type="scientific">Haloplanus rubicundus</name>
    <dbReference type="NCBI Taxonomy" id="1547898"/>
    <lineage>
        <taxon>Archaea</taxon>
        <taxon>Methanobacteriati</taxon>
        <taxon>Methanobacteriota</taxon>
        <taxon>Stenosarchaea group</taxon>
        <taxon>Halobacteria</taxon>
        <taxon>Halobacteriales</taxon>
        <taxon>Haloferacaceae</taxon>
        <taxon>Haloplanus</taxon>
    </lineage>
</organism>
<reference evidence="2 3" key="1">
    <citation type="submission" date="2018-07" db="EMBL/GenBank/DDBJ databases">
        <title>Genome sequences of Haloplanus sp. CBA1113.</title>
        <authorList>
            <person name="Kim Y.B."/>
            <person name="Roh S.W."/>
        </authorList>
    </citation>
    <scope>NUCLEOTIDE SEQUENCE [LARGE SCALE GENOMIC DNA]</scope>
    <source>
        <strain evidence="2 3">CBA1113</strain>
    </source>
</reference>
<dbReference type="SUPFAM" id="SSF52317">
    <property type="entry name" value="Class I glutamine amidotransferase-like"/>
    <property type="match status" value="1"/>
</dbReference>
<sequence>MVTTIEIVCFDGFEELDAIGPYEVLQVAASRGLPLDVSLVTLEACDRVTAANGLRIEPDGVLSVAEPPDIVVVPGGGWNDRDSAGAWAEAERGAIPSALADLHDAGTTVAAVCTGGMLLARAGLLDGRPAVTHAGALDDLRETGAEVVDARYVDDGDVLTAGGITAGLDLALHLIERLVDAETADAVATHMEYERRA</sequence>
<dbReference type="InterPro" id="IPR002818">
    <property type="entry name" value="DJ-1/PfpI"/>
</dbReference>
<dbReference type="Pfam" id="PF01965">
    <property type="entry name" value="DJ-1_PfpI"/>
    <property type="match status" value="1"/>
</dbReference>
<gene>
    <name evidence="2" type="ORF">DU500_11150</name>
</gene>
<evidence type="ECO:0000313" key="3">
    <source>
        <dbReference type="Proteomes" id="UP000253273"/>
    </source>
</evidence>